<protein>
    <recommendedName>
        <fullName evidence="2">site-specific DNA-methyltransferase (adenine-specific)</fullName>
        <ecNumber evidence="2">2.1.1.72</ecNumber>
    </recommendedName>
</protein>
<evidence type="ECO:0000256" key="5">
    <source>
        <dbReference type="ARBA" id="ARBA00022691"/>
    </source>
</evidence>
<dbReference type="GO" id="GO:0003677">
    <property type="term" value="F:DNA binding"/>
    <property type="evidence" value="ECO:0007669"/>
    <property type="project" value="InterPro"/>
</dbReference>
<organism evidence="9 10">
    <name type="scientific">Pontibacter mangrovi</name>
    <dbReference type="NCBI Taxonomy" id="2589816"/>
    <lineage>
        <taxon>Bacteria</taxon>
        <taxon>Pseudomonadati</taxon>
        <taxon>Bacteroidota</taxon>
        <taxon>Cytophagia</taxon>
        <taxon>Cytophagales</taxon>
        <taxon>Hymenobacteraceae</taxon>
        <taxon>Pontibacter</taxon>
    </lineage>
</organism>
<keyword evidence="10" id="KW-1185">Reference proteome</keyword>
<dbReference type="RefSeq" id="WP_140622219.1">
    <property type="nucleotide sequence ID" value="NZ_VFRQ01000007.1"/>
</dbReference>
<evidence type="ECO:0000256" key="3">
    <source>
        <dbReference type="ARBA" id="ARBA00022603"/>
    </source>
</evidence>
<dbReference type="InterPro" id="IPR022221">
    <property type="entry name" value="TypeIII_RM_meth"/>
</dbReference>
<dbReference type="InterPro" id="IPR029063">
    <property type="entry name" value="SAM-dependent_MTases_sf"/>
</dbReference>
<gene>
    <name evidence="9" type="ORF">FJM65_14270</name>
</gene>
<dbReference type="GO" id="GO:0032259">
    <property type="term" value="P:methylation"/>
    <property type="evidence" value="ECO:0007669"/>
    <property type="project" value="UniProtKB-KW"/>
</dbReference>
<keyword evidence="3 9" id="KW-0489">Methyltransferase</keyword>
<dbReference type="Pfam" id="PF01555">
    <property type="entry name" value="N6_N4_Mtase"/>
    <property type="match status" value="1"/>
</dbReference>
<dbReference type="InterPro" id="IPR002941">
    <property type="entry name" value="DNA_methylase_N4/N6"/>
</dbReference>
<evidence type="ECO:0000259" key="8">
    <source>
        <dbReference type="Pfam" id="PF12564"/>
    </source>
</evidence>
<dbReference type="SUPFAM" id="SSF53335">
    <property type="entry name" value="S-adenosyl-L-methionine-dependent methyltransferases"/>
    <property type="match status" value="1"/>
</dbReference>
<feature type="domain" description="DNA methylase N-4/N-6" evidence="7">
    <location>
        <begin position="194"/>
        <end position="523"/>
    </location>
</feature>
<dbReference type="GO" id="GO:0009007">
    <property type="term" value="F:site-specific DNA-methyltransferase (adenine-specific) activity"/>
    <property type="evidence" value="ECO:0007669"/>
    <property type="project" value="UniProtKB-EC"/>
</dbReference>
<comment type="catalytic activity">
    <reaction evidence="6">
        <text>a 2'-deoxyadenosine in DNA + S-adenosyl-L-methionine = an N(6)-methyl-2'-deoxyadenosine in DNA + S-adenosyl-L-homocysteine + H(+)</text>
        <dbReference type="Rhea" id="RHEA:15197"/>
        <dbReference type="Rhea" id="RHEA-COMP:12418"/>
        <dbReference type="Rhea" id="RHEA-COMP:12419"/>
        <dbReference type="ChEBI" id="CHEBI:15378"/>
        <dbReference type="ChEBI" id="CHEBI:57856"/>
        <dbReference type="ChEBI" id="CHEBI:59789"/>
        <dbReference type="ChEBI" id="CHEBI:90615"/>
        <dbReference type="ChEBI" id="CHEBI:90616"/>
        <dbReference type="EC" id="2.1.1.72"/>
    </reaction>
</comment>
<dbReference type="EMBL" id="VFRQ01000007">
    <property type="protein sequence ID" value="TPE43273.1"/>
    <property type="molecule type" value="Genomic_DNA"/>
</dbReference>
<dbReference type="EC" id="2.1.1.72" evidence="2"/>
<dbReference type="InterPro" id="IPR002052">
    <property type="entry name" value="DNA_methylase_N6_adenine_CS"/>
</dbReference>
<evidence type="ECO:0000313" key="9">
    <source>
        <dbReference type="EMBL" id="TPE43273.1"/>
    </source>
</evidence>
<dbReference type="OrthoDB" id="9800801at2"/>
<accession>A0A501VZX7</accession>
<dbReference type="Pfam" id="PF12564">
    <property type="entry name" value="TypeIII_RM_meth"/>
    <property type="match status" value="1"/>
</dbReference>
<proteinExistence type="inferred from homology"/>
<evidence type="ECO:0000256" key="4">
    <source>
        <dbReference type="ARBA" id="ARBA00022679"/>
    </source>
</evidence>
<dbReference type="GO" id="GO:0008170">
    <property type="term" value="F:N-methyltransferase activity"/>
    <property type="evidence" value="ECO:0007669"/>
    <property type="project" value="InterPro"/>
</dbReference>
<sequence>MQRIYEHVKAVLESDPHFAADGKLLKNTVMEAALQLKPELLRLLTADTITRQHFFEEVDGVLVFDKVSFQRFISNKQFLPDSYTSFKNKIGLTANHSYLTEAKEVVLSFPYKDCVLEGGQARNEQRRQEVFWNETLAPDEIDRLLEPKVLTNWKKVTAAGEQEVTALSKHDNYLIKGNNLVTLHTLRQVYRSSIKLIYIDPPYNTGKDSFCYNDSFNHSAWLTFMKNRLEIARELLTRDGVIFISIDVNEQAYLKVLCDEIFGRDNFVGEIIWETATDNNATQISVEHEYVLCYARDKGSLPKWQIQSEKARLIMEKYEQLKAKHGEDTNLIEKHLRNWINSVKKTNEYDLSGVAHYTYVDEQGVFYPGNSANTKPGGYDFDIAHPVTGKVCSKPANGYRWPADTFWKADQAGNVLWGEDETTIPKIKKRIETATELLKGYFYEDNRKSTSALSRLMGEKVFDNPKSINLLKKIIKFSTSENDIVLDFFAGSGSTAQAVLEVNQEQGTSRTFILCEQMDYIEEVTRRRIQKVLGEDSLTYCELAGCNQNLIEKVQSCYTPEALRQLAAEVLASPFVTYSLAQPLRQVLAAVQAEDSVENLRRALIAVLDKNWLYVPYAEMDDADFGFSEVTKRLTHQFYKMT</sequence>
<dbReference type="Gene3D" id="3.40.50.150">
    <property type="entry name" value="Vaccinia Virus protein VP39"/>
    <property type="match status" value="1"/>
</dbReference>
<dbReference type="Proteomes" id="UP000316727">
    <property type="component" value="Unassembled WGS sequence"/>
</dbReference>
<keyword evidence="4 9" id="KW-0808">Transferase</keyword>
<evidence type="ECO:0000259" key="7">
    <source>
        <dbReference type="Pfam" id="PF01555"/>
    </source>
</evidence>
<reference evidence="9 10" key="1">
    <citation type="submission" date="2019-06" db="EMBL/GenBank/DDBJ databases">
        <title>A novel bacterium of genus Pontibacter, isolated from marine sediment.</title>
        <authorList>
            <person name="Huang H."/>
            <person name="Mo K."/>
            <person name="Hu Y."/>
        </authorList>
    </citation>
    <scope>NUCLEOTIDE SEQUENCE [LARGE SCALE GENOMIC DNA]</scope>
    <source>
        <strain evidence="9 10">HB172049</strain>
    </source>
</reference>
<keyword evidence="5" id="KW-0949">S-adenosyl-L-methionine</keyword>
<dbReference type="AlphaFoldDB" id="A0A501VZX7"/>
<name>A0A501VZX7_9BACT</name>
<evidence type="ECO:0000256" key="2">
    <source>
        <dbReference type="ARBA" id="ARBA00011900"/>
    </source>
</evidence>
<dbReference type="PROSITE" id="PS00092">
    <property type="entry name" value="N6_MTASE"/>
    <property type="match status" value="1"/>
</dbReference>
<evidence type="ECO:0000256" key="6">
    <source>
        <dbReference type="ARBA" id="ARBA00047942"/>
    </source>
</evidence>
<dbReference type="InterPro" id="IPR002295">
    <property type="entry name" value="N4/N6-MTase_EcoPI_Mod-like"/>
</dbReference>
<evidence type="ECO:0000313" key="10">
    <source>
        <dbReference type="Proteomes" id="UP000316727"/>
    </source>
</evidence>
<comment type="caution">
    <text evidence="9">The sequence shown here is derived from an EMBL/GenBank/DDBJ whole genome shotgun (WGS) entry which is preliminary data.</text>
</comment>
<dbReference type="PRINTS" id="PR00506">
    <property type="entry name" value="D21N6MTFRASE"/>
</dbReference>
<feature type="domain" description="Type III restriction/modification enzyme methylation subunit" evidence="8">
    <location>
        <begin position="38"/>
        <end position="92"/>
    </location>
</feature>
<evidence type="ECO:0000256" key="1">
    <source>
        <dbReference type="ARBA" id="ARBA00006594"/>
    </source>
</evidence>
<comment type="similarity">
    <text evidence="1">Belongs to the N(4)/N(6)-methyltransferase family.</text>
</comment>